<dbReference type="InterPro" id="IPR039204">
    <property type="entry name" value="MRS2-like"/>
</dbReference>
<dbReference type="Gene3D" id="1.20.58.340">
    <property type="entry name" value="Magnesium transport protein CorA, transmembrane region"/>
    <property type="match status" value="2"/>
</dbReference>
<evidence type="ECO:0000256" key="1">
    <source>
        <dbReference type="ARBA" id="ARBA00004141"/>
    </source>
</evidence>
<dbReference type="SUPFAM" id="SSF144083">
    <property type="entry name" value="Magnesium transport protein CorA, transmembrane region"/>
    <property type="match status" value="1"/>
</dbReference>
<evidence type="ECO:0000256" key="7">
    <source>
        <dbReference type="SAM" id="Coils"/>
    </source>
</evidence>
<dbReference type="PANTHER" id="PTHR13890:SF26">
    <property type="entry name" value="MAGNESIUM TRANSPORTER MRS2-1"/>
    <property type="match status" value="1"/>
</dbReference>
<keyword evidence="9" id="KW-1185">Reference proteome</keyword>
<keyword evidence="6" id="KW-0460">Magnesium</keyword>
<comment type="subcellular location">
    <subcellularLocation>
        <location evidence="1 6">Membrane</location>
        <topology evidence="1 6">Multi-pass membrane protein</topology>
    </subcellularLocation>
</comment>
<comment type="similarity">
    <text evidence="2 6">Belongs to the CorA metal ion transporter (MIT) (TC 1.A.35.5) family.</text>
</comment>
<proteinExistence type="inferred from homology"/>
<gene>
    <name evidence="8" type="ORF">CITCOLO1_LOCUS14589</name>
</gene>
<dbReference type="CDD" id="cd12823">
    <property type="entry name" value="Mrs2_Mfm1p-like"/>
    <property type="match status" value="1"/>
</dbReference>
<dbReference type="Gene3D" id="2.40.128.330">
    <property type="match status" value="1"/>
</dbReference>
<dbReference type="EMBL" id="OZ021739">
    <property type="protein sequence ID" value="CAK9322441.1"/>
    <property type="molecule type" value="Genomic_DNA"/>
</dbReference>
<evidence type="ECO:0000256" key="2">
    <source>
        <dbReference type="ARBA" id="ARBA00007535"/>
    </source>
</evidence>
<evidence type="ECO:0000313" key="8">
    <source>
        <dbReference type="EMBL" id="CAK9322441.1"/>
    </source>
</evidence>
<keyword evidence="7" id="KW-0175">Coiled coil</keyword>
<evidence type="ECO:0000256" key="6">
    <source>
        <dbReference type="RuleBase" id="RU366041"/>
    </source>
</evidence>
<organism evidence="8 9">
    <name type="scientific">Citrullus colocynthis</name>
    <name type="common">colocynth</name>
    <dbReference type="NCBI Taxonomy" id="252529"/>
    <lineage>
        <taxon>Eukaryota</taxon>
        <taxon>Viridiplantae</taxon>
        <taxon>Streptophyta</taxon>
        <taxon>Embryophyta</taxon>
        <taxon>Tracheophyta</taxon>
        <taxon>Spermatophyta</taxon>
        <taxon>Magnoliopsida</taxon>
        <taxon>eudicotyledons</taxon>
        <taxon>Gunneridae</taxon>
        <taxon>Pentapetalae</taxon>
        <taxon>rosids</taxon>
        <taxon>fabids</taxon>
        <taxon>Cucurbitales</taxon>
        <taxon>Cucurbitaceae</taxon>
        <taxon>Benincaseae</taxon>
        <taxon>Citrullus</taxon>
    </lineage>
</organism>
<comment type="function">
    <text evidence="6">Magnesium transporter that may mediate the influx of magnesium.</text>
</comment>
<feature type="coiled-coil region" evidence="7">
    <location>
        <begin position="228"/>
        <end position="255"/>
    </location>
</feature>
<reference evidence="8 9" key="1">
    <citation type="submission" date="2024-03" db="EMBL/GenBank/DDBJ databases">
        <authorList>
            <person name="Gkanogiannis A."/>
            <person name="Becerra Lopez-Lavalle L."/>
        </authorList>
    </citation>
    <scope>NUCLEOTIDE SEQUENCE [LARGE SCALE GENOMIC DNA]</scope>
</reference>
<dbReference type="InterPro" id="IPR045863">
    <property type="entry name" value="CorA_TM1_TM2"/>
</dbReference>
<keyword evidence="4 6" id="KW-1133">Transmembrane helix</keyword>
<name>A0ABP0YPY1_9ROSI</name>
<protein>
    <recommendedName>
        <fullName evidence="6">Magnesium transporter</fullName>
    </recommendedName>
</protein>
<evidence type="ECO:0000256" key="3">
    <source>
        <dbReference type="ARBA" id="ARBA00022692"/>
    </source>
</evidence>
<keyword evidence="5 6" id="KW-0472">Membrane</keyword>
<dbReference type="Proteomes" id="UP001642487">
    <property type="component" value="Chromosome 5"/>
</dbReference>
<keyword evidence="6" id="KW-0406">Ion transport</keyword>
<keyword evidence="6" id="KW-0813">Transport</keyword>
<dbReference type="PANTHER" id="PTHR13890">
    <property type="entry name" value="RNA SPLICING PROTEIN MRS2, MITOCHONDRIAL"/>
    <property type="match status" value="1"/>
</dbReference>
<feature type="transmembrane region" description="Helical" evidence="6">
    <location>
        <begin position="416"/>
        <end position="439"/>
    </location>
</feature>
<keyword evidence="3 6" id="KW-0812">Transmembrane</keyword>
<evidence type="ECO:0000256" key="5">
    <source>
        <dbReference type="ARBA" id="ARBA00023136"/>
    </source>
</evidence>
<evidence type="ECO:0000256" key="4">
    <source>
        <dbReference type="ARBA" id="ARBA00022989"/>
    </source>
</evidence>
<evidence type="ECO:0000313" key="9">
    <source>
        <dbReference type="Proteomes" id="UP001642487"/>
    </source>
</evidence>
<accession>A0ABP0YPY1</accession>
<sequence length="447" mass="50646">MADLKERLLPPKPASAVNLREAINNRPSASGRVPFQGVDVLGLKKRGQGLRSWIRVDSSGNSQIIEVDKFTMMRRCDLPARDLRLLDPLFVYPSTILGREKAIVVNLEQIRCIITADEVLLLNSLDSYVLQYVVELQRRLKTTGVDEVWQNDANHGADLNRRRGSRNFDNVFGNTSPDYLPFEFRALEVALEAACTFLDSQAAELEIEAYPLLDELTSKISTLNLERVRRLKSRLVALTRRVQKVRDEIEQLMDDDGDMAEMYLTEKKMRMESFVYGDQSVGGYRSIDGASISAPVSPVSSPPETRRLEKSLSIARSRHESMRSSESTTENIEELEMLLEAYFVVIDSTLNKLTSLKGYIDDTEDFINIQLDNVRNQLIQFELLLTTATFVVAIFGVVAGIFGMNFEIPMFGDPDAFKWVLLITGASGIVIFSAFVWFFRYKRLMPL</sequence>
<dbReference type="Pfam" id="PF22099">
    <property type="entry name" value="MRS2-like"/>
    <property type="match status" value="2"/>
</dbReference>
<feature type="transmembrane region" description="Helical" evidence="6">
    <location>
        <begin position="383"/>
        <end position="404"/>
    </location>
</feature>